<dbReference type="PANTHER" id="PTHR30212">
    <property type="entry name" value="PROTEIN YIIM"/>
    <property type="match status" value="1"/>
</dbReference>
<dbReference type="GO" id="GO:0030170">
    <property type="term" value="F:pyridoxal phosphate binding"/>
    <property type="evidence" value="ECO:0007669"/>
    <property type="project" value="InterPro"/>
</dbReference>
<dbReference type="Proteomes" id="UP000449906">
    <property type="component" value="Unassembled WGS sequence"/>
</dbReference>
<dbReference type="GO" id="GO:0030151">
    <property type="term" value="F:molybdenum ion binding"/>
    <property type="evidence" value="ECO:0007669"/>
    <property type="project" value="InterPro"/>
</dbReference>
<reference evidence="2 3" key="1">
    <citation type="submission" date="2019-09" db="EMBL/GenBank/DDBJ databases">
        <title>Pimelobacter sp. isolated from Paulinella.</title>
        <authorList>
            <person name="Jeong S.E."/>
        </authorList>
    </citation>
    <scope>NUCLEOTIDE SEQUENCE [LARGE SCALE GENOMIC DNA]</scope>
    <source>
        <strain evidence="2 3">Pch-N</strain>
    </source>
</reference>
<dbReference type="EMBL" id="WBVM01000001">
    <property type="protein sequence ID" value="KAB2810629.1"/>
    <property type="molecule type" value="Genomic_DNA"/>
</dbReference>
<dbReference type="InterPro" id="IPR052353">
    <property type="entry name" value="Benzoxazolinone_Detox_Enz"/>
</dbReference>
<gene>
    <name evidence="2" type="ORF">F9L07_01290</name>
</gene>
<dbReference type="PANTHER" id="PTHR30212:SF2">
    <property type="entry name" value="PROTEIN YIIM"/>
    <property type="match status" value="1"/>
</dbReference>
<dbReference type="AlphaFoldDB" id="A0A7J5DXA7"/>
<sequence length="229" mass="24576">MPHVLTISVGRPQPKEWAGLGRTAIDKRAVAGPVAVEPLGLAGDAVGDTKHHGGPDQAVSAYAREDLDFWEAELGRPLRDGQFGENLTTSGLDLNALEVGTRLHVGDPAEGALLEVAYVRTPCNDFKGWMGESGFDPRAWVKRFTAAGRPGPYLRVLKAGTITAGDAIEVVHRPGHGITVRDMFVALNTDRSRLPELLVIDGLSAKARKKAEEFVQRTAPPLPPVEPVI</sequence>
<evidence type="ECO:0000259" key="1">
    <source>
        <dbReference type="PROSITE" id="PS51340"/>
    </source>
</evidence>
<dbReference type="SUPFAM" id="SSF50800">
    <property type="entry name" value="PK beta-barrel domain-like"/>
    <property type="match status" value="1"/>
</dbReference>
<feature type="domain" description="MOSC" evidence="1">
    <location>
        <begin position="28"/>
        <end position="171"/>
    </location>
</feature>
<dbReference type="InterPro" id="IPR011037">
    <property type="entry name" value="Pyrv_Knase-like_insert_dom_sf"/>
</dbReference>
<accession>A0A7J5DXA7</accession>
<evidence type="ECO:0000313" key="2">
    <source>
        <dbReference type="EMBL" id="KAB2810629.1"/>
    </source>
</evidence>
<organism evidence="2 3">
    <name type="scientific">Nocardioides simplex</name>
    <name type="common">Arthrobacter simplex</name>
    <dbReference type="NCBI Taxonomy" id="2045"/>
    <lineage>
        <taxon>Bacteria</taxon>
        <taxon>Bacillati</taxon>
        <taxon>Actinomycetota</taxon>
        <taxon>Actinomycetes</taxon>
        <taxon>Propionibacteriales</taxon>
        <taxon>Nocardioidaceae</taxon>
        <taxon>Pimelobacter</taxon>
    </lineage>
</organism>
<evidence type="ECO:0000313" key="3">
    <source>
        <dbReference type="Proteomes" id="UP000449906"/>
    </source>
</evidence>
<proteinExistence type="predicted"/>
<comment type="caution">
    <text evidence="2">The sequence shown here is derived from an EMBL/GenBank/DDBJ whole genome shotgun (WGS) entry which is preliminary data.</text>
</comment>
<dbReference type="RefSeq" id="WP_151577958.1">
    <property type="nucleotide sequence ID" value="NZ_WBVM01000001.1"/>
</dbReference>
<dbReference type="Gene3D" id="2.40.33.20">
    <property type="entry name" value="PK beta-barrel domain-like"/>
    <property type="match status" value="1"/>
</dbReference>
<dbReference type="PROSITE" id="PS51340">
    <property type="entry name" value="MOSC"/>
    <property type="match status" value="1"/>
</dbReference>
<name>A0A7J5DXA7_NOCSI</name>
<dbReference type="Pfam" id="PF03473">
    <property type="entry name" value="MOSC"/>
    <property type="match status" value="1"/>
</dbReference>
<dbReference type="GO" id="GO:0003824">
    <property type="term" value="F:catalytic activity"/>
    <property type="evidence" value="ECO:0007669"/>
    <property type="project" value="InterPro"/>
</dbReference>
<dbReference type="InterPro" id="IPR005302">
    <property type="entry name" value="MoCF_Sase_C"/>
</dbReference>
<protein>
    <submittedName>
        <fullName evidence="2">MOSC domain-containing protein</fullName>
    </submittedName>
</protein>